<dbReference type="Proteomes" id="UP000192906">
    <property type="component" value="Unassembled WGS sequence"/>
</dbReference>
<dbReference type="OrthoDB" id="9777830at2"/>
<evidence type="ECO:0000313" key="2">
    <source>
        <dbReference type="Proteomes" id="UP000192906"/>
    </source>
</evidence>
<keyword evidence="1" id="KW-0489">Methyltransferase</keyword>
<gene>
    <name evidence="1" type="ORF">SAMN06295933_2369</name>
</gene>
<dbReference type="STRING" id="1519643.SAMN06295933_2369"/>
<dbReference type="CDD" id="cd02440">
    <property type="entry name" value="AdoMet_MTases"/>
    <property type="match status" value="1"/>
</dbReference>
<dbReference type="GO" id="GO:0008168">
    <property type="term" value="F:methyltransferase activity"/>
    <property type="evidence" value="ECO:0007669"/>
    <property type="project" value="UniProtKB-KW"/>
</dbReference>
<name>A0A1X7DYC1_9BACT</name>
<keyword evidence="1" id="KW-0808">Transferase</keyword>
<dbReference type="Pfam" id="PF13489">
    <property type="entry name" value="Methyltransf_23"/>
    <property type="match status" value="1"/>
</dbReference>
<dbReference type="InterPro" id="IPR029063">
    <property type="entry name" value="SAM-dependent_MTases_sf"/>
</dbReference>
<proteinExistence type="predicted"/>
<protein>
    <submittedName>
        <fullName evidence="1">Methyltransferase domain-containing protein</fullName>
    </submittedName>
</protein>
<dbReference type="RefSeq" id="WP_085102459.1">
    <property type="nucleotide sequence ID" value="NZ_FWZU01000004.1"/>
</dbReference>
<dbReference type="SUPFAM" id="SSF53335">
    <property type="entry name" value="S-adenosyl-L-methionine-dependent methyltransferases"/>
    <property type="match status" value="1"/>
</dbReference>
<dbReference type="Gene3D" id="3.40.50.150">
    <property type="entry name" value="Vaccinia Virus protein VP39"/>
    <property type="match status" value="1"/>
</dbReference>
<keyword evidence="2" id="KW-1185">Reference proteome</keyword>
<dbReference type="PANTHER" id="PTHR43861:SF6">
    <property type="entry name" value="METHYLTRANSFERASE TYPE 11"/>
    <property type="match status" value="1"/>
</dbReference>
<dbReference type="AlphaFoldDB" id="A0A1X7DYC1"/>
<evidence type="ECO:0000313" key="1">
    <source>
        <dbReference type="EMBL" id="SMF24058.1"/>
    </source>
</evidence>
<dbReference type="EMBL" id="FWZU01000004">
    <property type="protein sequence ID" value="SMF24058.1"/>
    <property type="molecule type" value="Genomic_DNA"/>
</dbReference>
<accession>A0A1X7DYC1</accession>
<dbReference type="GO" id="GO:0032259">
    <property type="term" value="P:methylation"/>
    <property type="evidence" value="ECO:0007669"/>
    <property type="project" value="UniProtKB-KW"/>
</dbReference>
<reference evidence="2" key="1">
    <citation type="submission" date="2017-04" db="EMBL/GenBank/DDBJ databases">
        <authorList>
            <person name="Varghese N."/>
            <person name="Submissions S."/>
        </authorList>
    </citation>
    <scope>NUCLEOTIDE SEQUENCE [LARGE SCALE GENOMIC DNA]</scope>
    <source>
        <strain evidence="2">K3S</strain>
    </source>
</reference>
<dbReference type="PANTHER" id="PTHR43861">
    <property type="entry name" value="TRANS-ACONITATE 2-METHYLTRANSFERASE-RELATED"/>
    <property type="match status" value="1"/>
</dbReference>
<sequence length="301" mass="34869">MSDSIKSKCRLCGSEKSFVKYTIENSEIRRCSDCTLMWLNPMPTDEDLEKVYSKNYYENKELASDDAQKTYGYSDYLSEKLYKQIGFQKIVKQIKSMLQANDQELSLLELGCGLGFFLDVAQDAGFAVEGTEFNKYAVKWIANKYRFPVSSKKLDVFEDQSYDAICMMDVIEHLRDPFDVINESHRVLRNGGILTFTTMECDSFISRLLGERLEDIRKIHEHLFFFTKRSIKKSLKQAGFAVEKIHYTGHTFSCGDLVERIAAMVPLIGRPCLHLVNFFHLRNLKLYVNPRTKVTVYARKI</sequence>
<organism evidence="1 2">
    <name type="scientific">Desulfovibrio gilichinskyi</name>
    <dbReference type="NCBI Taxonomy" id="1519643"/>
    <lineage>
        <taxon>Bacteria</taxon>
        <taxon>Pseudomonadati</taxon>
        <taxon>Thermodesulfobacteriota</taxon>
        <taxon>Desulfovibrionia</taxon>
        <taxon>Desulfovibrionales</taxon>
        <taxon>Desulfovibrionaceae</taxon>
        <taxon>Desulfovibrio</taxon>
    </lineage>
</organism>